<feature type="region of interest" description="Disordered" evidence="1">
    <location>
        <begin position="22"/>
        <end position="46"/>
    </location>
</feature>
<dbReference type="RefSeq" id="WP_344234474.1">
    <property type="nucleotide sequence ID" value="NZ_BAAAPH010000009.1"/>
</dbReference>
<proteinExistence type="predicted"/>
<accession>A0ABP4P5H2</accession>
<organism evidence="2 3">
    <name type="scientific">Kribbella hippodromi</name>
    <dbReference type="NCBI Taxonomy" id="434347"/>
    <lineage>
        <taxon>Bacteria</taxon>
        <taxon>Bacillati</taxon>
        <taxon>Actinomycetota</taxon>
        <taxon>Actinomycetes</taxon>
        <taxon>Propionibacteriales</taxon>
        <taxon>Kribbellaceae</taxon>
        <taxon>Kribbella</taxon>
    </lineage>
</organism>
<evidence type="ECO:0000313" key="2">
    <source>
        <dbReference type="EMBL" id="GAA1574203.1"/>
    </source>
</evidence>
<evidence type="ECO:0000313" key="3">
    <source>
        <dbReference type="Proteomes" id="UP001501705"/>
    </source>
</evidence>
<comment type="caution">
    <text evidence="2">The sequence shown here is derived from an EMBL/GenBank/DDBJ whole genome shotgun (WGS) entry which is preliminary data.</text>
</comment>
<feature type="region of interest" description="Disordered" evidence="1">
    <location>
        <begin position="101"/>
        <end position="134"/>
    </location>
</feature>
<name>A0ABP4P5H2_9ACTN</name>
<gene>
    <name evidence="2" type="ORF">GCM10009804_33680</name>
</gene>
<keyword evidence="3" id="KW-1185">Reference proteome</keyword>
<protein>
    <recommendedName>
        <fullName evidence="4">Scaffolding protein</fullName>
    </recommendedName>
</protein>
<evidence type="ECO:0008006" key="4">
    <source>
        <dbReference type="Google" id="ProtNLM"/>
    </source>
</evidence>
<dbReference type="Proteomes" id="UP001501705">
    <property type="component" value="Unassembled WGS sequence"/>
</dbReference>
<sequence length="134" mass="13875">MTDTPPPMSQDEIRAMRAALTGLADPKTAAAGPPRPEQTTETSPEEIAQRYVESVDLMSDQEAAAAARDLNLPEAESGKAALIASFPGGIEAKIALTEKKIASSEGSERPAGNSERPVTGSRVDSGKSGGIKRG</sequence>
<reference evidence="3" key="1">
    <citation type="journal article" date="2019" name="Int. J. Syst. Evol. Microbiol.">
        <title>The Global Catalogue of Microorganisms (GCM) 10K type strain sequencing project: providing services to taxonomists for standard genome sequencing and annotation.</title>
        <authorList>
            <consortium name="The Broad Institute Genomics Platform"/>
            <consortium name="The Broad Institute Genome Sequencing Center for Infectious Disease"/>
            <person name="Wu L."/>
            <person name="Ma J."/>
        </authorList>
    </citation>
    <scope>NUCLEOTIDE SEQUENCE [LARGE SCALE GENOMIC DNA]</scope>
    <source>
        <strain evidence="3">JCM 15572</strain>
    </source>
</reference>
<evidence type="ECO:0000256" key="1">
    <source>
        <dbReference type="SAM" id="MobiDB-lite"/>
    </source>
</evidence>
<dbReference type="EMBL" id="BAAAPH010000009">
    <property type="protein sequence ID" value="GAA1574203.1"/>
    <property type="molecule type" value="Genomic_DNA"/>
</dbReference>